<proteinExistence type="predicted"/>
<dbReference type="EMBL" id="MPIN01000017">
    <property type="protein sequence ID" value="OJH34812.1"/>
    <property type="molecule type" value="Genomic_DNA"/>
</dbReference>
<dbReference type="InterPro" id="IPR036291">
    <property type="entry name" value="NAD(P)-bd_dom_sf"/>
</dbReference>
<keyword evidence="1" id="KW-0560">Oxidoreductase</keyword>
<accession>A0A1L9AXS6</accession>
<dbReference type="SUPFAM" id="SSF51735">
    <property type="entry name" value="NAD(P)-binding Rossmann-fold domains"/>
    <property type="match status" value="1"/>
</dbReference>
<gene>
    <name evidence="2" type="ORF">BON30_42435</name>
</gene>
<evidence type="ECO:0008006" key="4">
    <source>
        <dbReference type="Google" id="ProtNLM"/>
    </source>
</evidence>
<dbReference type="Proteomes" id="UP000182229">
    <property type="component" value="Unassembled WGS sequence"/>
</dbReference>
<comment type="caution">
    <text evidence="2">The sequence shown here is derived from an EMBL/GenBank/DDBJ whole genome shotgun (WGS) entry which is preliminary data.</text>
</comment>
<evidence type="ECO:0000313" key="3">
    <source>
        <dbReference type="Proteomes" id="UP000182229"/>
    </source>
</evidence>
<dbReference type="RefSeq" id="WP_071904293.1">
    <property type="nucleotide sequence ID" value="NZ_MPIN01000017.1"/>
</dbReference>
<sequence length="287" mass="30645">MRTHLVTGANSGLGLETVRALAGKNERVIMAVRDLGRGEAARAEILREHPRAVLELEQVDLANLDSVRALGAKQLGLDVLINNAGLGTAPLQRTAEGVYAQFGANHLGHFLLTALLLPRLEKGTDPRVVTVTSGFGRKGKMNLDNLDASQGYSQGTAYMQSKLANTLFGAELDRRLRAKGSPVKSVLAHPGVAATPMQQKPTGWVGIASRAVSALFGRPAANGALPTLEAADGANVRSGEVYGPGKGRTDPARREETWSSMRDLEGARALWERSEQLTKMRFLPPSP</sequence>
<protein>
    <recommendedName>
        <fullName evidence="4">Short-chain dehydrogenase</fullName>
    </recommendedName>
</protein>
<reference evidence="2 3" key="2">
    <citation type="submission" date="2016-12" db="EMBL/GenBank/DDBJ databases">
        <title>Draft Genome Sequence of Cystobacter ferrugineus Strain Cbfe23.</title>
        <authorList>
            <person name="Akbar S."/>
            <person name="Dowd S.E."/>
            <person name="Stevens D.C."/>
        </authorList>
    </citation>
    <scope>NUCLEOTIDE SEQUENCE [LARGE SCALE GENOMIC DNA]</scope>
    <source>
        <strain evidence="2 3">Cbfe23</strain>
    </source>
</reference>
<dbReference type="PANTHER" id="PTHR43157:SF31">
    <property type="entry name" value="PHOSPHATIDYLINOSITOL-GLYCAN BIOSYNTHESIS CLASS F PROTEIN"/>
    <property type="match status" value="1"/>
</dbReference>
<dbReference type="PRINTS" id="PR00081">
    <property type="entry name" value="GDHRDH"/>
</dbReference>
<name>A0A1L9AXS6_9BACT</name>
<evidence type="ECO:0000313" key="2">
    <source>
        <dbReference type="EMBL" id="OJH34812.1"/>
    </source>
</evidence>
<dbReference type="InterPro" id="IPR002347">
    <property type="entry name" value="SDR_fam"/>
</dbReference>
<dbReference type="Gene3D" id="3.40.50.720">
    <property type="entry name" value="NAD(P)-binding Rossmann-like Domain"/>
    <property type="match status" value="1"/>
</dbReference>
<dbReference type="Pfam" id="PF00106">
    <property type="entry name" value="adh_short"/>
    <property type="match status" value="1"/>
</dbReference>
<evidence type="ECO:0000256" key="1">
    <source>
        <dbReference type="ARBA" id="ARBA00023002"/>
    </source>
</evidence>
<reference evidence="3" key="1">
    <citation type="submission" date="2016-11" db="EMBL/GenBank/DDBJ databases">
        <authorList>
            <person name="Shukria A."/>
            <person name="Stevens D.C."/>
        </authorList>
    </citation>
    <scope>NUCLEOTIDE SEQUENCE [LARGE SCALE GENOMIC DNA]</scope>
    <source>
        <strain evidence="3">Cbfe23</strain>
    </source>
</reference>
<dbReference type="STRING" id="83449.BON30_42435"/>
<organism evidence="2 3">
    <name type="scientific">Cystobacter ferrugineus</name>
    <dbReference type="NCBI Taxonomy" id="83449"/>
    <lineage>
        <taxon>Bacteria</taxon>
        <taxon>Pseudomonadati</taxon>
        <taxon>Myxococcota</taxon>
        <taxon>Myxococcia</taxon>
        <taxon>Myxococcales</taxon>
        <taxon>Cystobacterineae</taxon>
        <taxon>Archangiaceae</taxon>
        <taxon>Cystobacter</taxon>
    </lineage>
</organism>
<keyword evidence="3" id="KW-1185">Reference proteome</keyword>
<dbReference type="PANTHER" id="PTHR43157">
    <property type="entry name" value="PHOSPHATIDYLINOSITOL-GLYCAN BIOSYNTHESIS CLASS F PROTEIN-RELATED"/>
    <property type="match status" value="1"/>
</dbReference>
<dbReference type="OrthoDB" id="109589at2"/>
<dbReference type="GO" id="GO:0016491">
    <property type="term" value="F:oxidoreductase activity"/>
    <property type="evidence" value="ECO:0007669"/>
    <property type="project" value="UniProtKB-KW"/>
</dbReference>
<dbReference type="AlphaFoldDB" id="A0A1L9AXS6"/>